<dbReference type="OrthoDB" id="436262at2759"/>
<keyword evidence="2" id="KW-1185">Reference proteome</keyword>
<reference evidence="1" key="1">
    <citation type="submission" date="2021-01" db="EMBL/GenBank/DDBJ databases">
        <authorList>
            <consortium name="Genoscope - CEA"/>
            <person name="William W."/>
        </authorList>
    </citation>
    <scope>NUCLEOTIDE SEQUENCE</scope>
</reference>
<evidence type="ECO:0000313" key="2">
    <source>
        <dbReference type="Proteomes" id="UP000689195"/>
    </source>
</evidence>
<gene>
    <name evidence="1" type="ORF">PPENT_87.1.T1260016</name>
</gene>
<comment type="caution">
    <text evidence="1">The sequence shown here is derived from an EMBL/GenBank/DDBJ whole genome shotgun (WGS) entry which is preliminary data.</text>
</comment>
<dbReference type="AlphaFoldDB" id="A0A8S1XIZ7"/>
<accession>A0A8S1XIZ7</accession>
<protein>
    <submittedName>
        <fullName evidence="1">Uncharacterized protein</fullName>
    </submittedName>
</protein>
<name>A0A8S1XIZ7_9CILI</name>
<dbReference type="Proteomes" id="UP000689195">
    <property type="component" value="Unassembled WGS sequence"/>
</dbReference>
<organism evidence="1 2">
    <name type="scientific">Paramecium pentaurelia</name>
    <dbReference type="NCBI Taxonomy" id="43138"/>
    <lineage>
        <taxon>Eukaryota</taxon>
        <taxon>Sar</taxon>
        <taxon>Alveolata</taxon>
        <taxon>Ciliophora</taxon>
        <taxon>Intramacronucleata</taxon>
        <taxon>Oligohymenophorea</taxon>
        <taxon>Peniculida</taxon>
        <taxon>Parameciidae</taxon>
        <taxon>Paramecium</taxon>
    </lineage>
</organism>
<sequence>MLYSLKDHNYIKSDVEIQLGFNQISELYLENLIETKHINQLIDFYFQHSLKLLNQYKNSIKQIVIKKRGFICKNCS</sequence>
<proteinExistence type="predicted"/>
<dbReference type="EMBL" id="CAJJDO010000126">
    <property type="protein sequence ID" value="CAD8200839.1"/>
    <property type="molecule type" value="Genomic_DNA"/>
</dbReference>
<evidence type="ECO:0000313" key="1">
    <source>
        <dbReference type="EMBL" id="CAD8200839.1"/>
    </source>
</evidence>